<feature type="transmembrane region" description="Helical" evidence="6">
    <location>
        <begin position="68"/>
        <end position="86"/>
    </location>
</feature>
<gene>
    <name evidence="8" type="ORF">ENS29_05190</name>
</gene>
<comment type="subcellular location">
    <subcellularLocation>
        <location evidence="1">Cell membrane</location>
        <topology evidence="1">Multi-pass membrane protein</topology>
    </subcellularLocation>
</comment>
<keyword evidence="4 6" id="KW-1133">Transmembrane helix</keyword>
<sequence>MMSSHTRGLLMICITILLWGVLAIALKYSLKFISVCTIIWFRFAFSCLFLVGYYLVRNPGSFAILKRPPILGIVAGLALCGNYYGFTVALDLTTPSNVQILIQLSPLLVAVIGITYFKEELTRLQILGFFIAALGFVLFYWDQIQHLVISKDSYLKGNLWVMFSALSWAVYAVCQKILVRTWTPLQTNLLIYVVASVVFLPAARFDELAGISDGTVWAVLLFMGANTLVAYAALSESLRLLPANEVSAMIVLNPLITLAIAAELTRRNVSWMPAENMTLLGYVGALALLLGVGCVVKKH</sequence>
<feature type="domain" description="EamA" evidence="7">
    <location>
        <begin position="156"/>
        <end position="274"/>
    </location>
</feature>
<name>A0A7C4RR83_9BACT</name>
<evidence type="ECO:0000313" key="8">
    <source>
        <dbReference type="EMBL" id="HGU32234.1"/>
    </source>
</evidence>
<proteinExistence type="predicted"/>
<dbReference type="InterPro" id="IPR037185">
    <property type="entry name" value="EmrE-like"/>
</dbReference>
<dbReference type="Pfam" id="PF00892">
    <property type="entry name" value="EamA"/>
    <property type="match status" value="2"/>
</dbReference>
<evidence type="ECO:0000256" key="4">
    <source>
        <dbReference type="ARBA" id="ARBA00022989"/>
    </source>
</evidence>
<dbReference type="InterPro" id="IPR050638">
    <property type="entry name" value="AA-Vitamin_Transporters"/>
</dbReference>
<keyword evidence="2" id="KW-1003">Cell membrane</keyword>
<dbReference type="PANTHER" id="PTHR32322">
    <property type="entry name" value="INNER MEMBRANE TRANSPORTER"/>
    <property type="match status" value="1"/>
</dbReference>
<dbReference type="InterPro" id="IPR000620">
    <property type="entry name" value="EamA_dom"/>
</dbReference>
<keyword evidence="3 6" id="KW-0812">Transmembrane</keyword>
<dbReference type="AlphaFoldDB" id="A0A7C4RR83"/>
<feature type="transmembrane region" description="Helical" evidence="6">
    <location>
        <begin position="246"/>
        <end position="265"/>
    </location>
</feature>
<feature type="transmembrane region" description="Helical" evidence="6">
    <location>
        <begin position="185"/>
        <end position="203"/>
    </location>
</feature>
<feature type="domain" description="EamA" evidence="7">
    <location>
        <begin position="7"/>
        <end position="140"/>
    </location>
</feature>
<feature type="transmembrane region" description="Helical" evidence="6">
    <location>
        <begin position="39"/>
        <end position="56"/>
    </location>
</feature>
<evidence type="ECO:0000256" key="6">
    <source>
        <dbReference type="SAM" id="Phobius"/>
    </source>
</evidence>
<feature type="transmembrane region" description="Helical" evidence="6">
    <location>
        <begin position="98"/>
        <end position="117"/>
    </location>
</feature>
<dbReference type="EMBL" id="DSUH01000119">
    <property type="protein sequence ID" value="HGU32234.1"/>
    <property type="molecule type" value="Genomic_DNA"/>
</dbReference>
<reference evidence="8" key="1">
    <citation type="journal article" date="2020" name="mSystems">
        <title>Genome- and Community-Level Interaction Insights into Carbon Utilization and Element Cycling Functions of Hydrothermarchaeota in Hydrothermal Sediment.</title>
        <authorList>
            <person name="Zhou Z."/>
            <person name="Liu Y."/>
            <person name="Xu W."/>
            <person name="Pan J."/>
            <person name="Luo Z.H."/>
            <person name="Li M."/>
        </authorList>
    </citation>
    <scope>NUCLEOTIDE SEQUENCE [LARGE SCALE GENOMIC DNA]</scope>
    <source>
        <strain evidence="8">SpSt-477</strain>
    </source>
</reference>
<organism evidence="8">
    <name type="scientific">Desulfatirhabdium butyrativorans</name>
    <dbReference type="NCBI Taxonomy" id="340467"/>
    <lineage>
        <taxon>Bacteria</taxon>
        <taxon>Pseudomonadati</taxon>
        <taxon>Thermodesulfobacteriota</taxon>
        <taxon>Desulfobacteria</taxon>
        <taxon>Desulfobacterales</taxon>
        <taxon>Desulfatirhabdiaceae</taxon>
        <taxon>Desulfatirhabdium</taxon>
    </lineage>
</organism>
<evidence type="ECO:0000256" key="2">
    <source>
        <dbReference type="ARBA" id="ARBA00022475"/>
    </source>
</evidence>
<dbReference type="PANTHER" id="PTHR32322:SF18">
    <property type="entry name" value="S-ADENOSYLMETHIONINE_S-ADENOSYLHOMOCYSTEINE TRANSPORTER"/>
    <property type="match status" value="1"/>
</dbReference>
<protein>
    <submittedName>
        <fullName evidence="8">DMT family transporter</fullName>
    </submittedName>
</protein>
<dbReference type="SUPFAM" id="SSF103481">
    <property type="entry name" value="Multidrug resistance efflux transporter EmrE"/>
    <property type="match status" value="2"/>
</dbReference>
<feature type="transmembrane region" description="Helical" evidence="6">
    <location>
        <begin position="215"/>
        <end position="234"/>
    </location>
</feature>
<feature type="transmembrane region" description="Helical" evidence="6">
    <location>
        <begin position="124"/>
        <end position="141"/>
    </location>
</feature>
<accession>A0A7C4RR83</accession>
<evidence type="ECO:0000259" key="7">
    <source>
        <dbReference type="Pfam" id="PF00892"/>
    </source>
</evidence>
<evidence type="ECO:0000256" key="5">
    <source>
        <dbReference type="ARBA" id="ARBA00023136"/>
    </source>
</evidence>
<feature type="transmembrane region" description="Helical" evidence="6">
    <location>
        <begin position="277"/>
        <end position="296"/>
    </location>
</feature>
<dbReference type="GO" id="GO:0005886">
    <property type="term" value="C:plasma membrane"/>
    <property type="evidence" value="ECO:0007669"/>
    <property type="project" value="UniProtKB-SubCell"/>
</dbReference>
<comment type="caution">
    <text evidence="8">The sequence shown here is derived from an EMBL/GenBank/DDBJ whole genome shotgun (WGS) entry which is preliminary data.</text>
</comment>
<keyword evidence="5 6" id="KW-0472">Membrane</keyword>
<feature type="transmembrane region" description="Helical" evidence="6">
    <location>
        <begin position="153"/>
        <end position="173"/>
    </location>
</feature>
<evidence type="ECO:0000256" key="1">
    <source>
        <dbReference type="ARBA" id="ARBA00004651"/>
    </source>
</evidence>
<evidence type="ECO:0000256" key="3">
    <source>
        <dbReference type="ARBA" id="ARBA00022692"/>
    </source>
</evidence>